<dbReference type="EMBL" id="JBBPBN010000074">
    <property type="protein sequence ID" value="KAK8984895.1"/>
    <property type="molecule type" value="Genomic_DNA"/>
</dbReference>
<reference evidence="2 3" key="1">
    <citation type="journal article" date="2024" name="G3 (Bethesda)">
        <title>Genome assembly of Hibiscus sabdariffa L. provides insights into metabolisms of medicinal natural products.</title>
        <authorList>
            <person name="Kim T."/>
        </authorList>
    </citation>
    <scope>NUCLEOTIDE SEQUENCE [LARGE SCALE GENOMIC DNA]</scope>
    <source>
        <strain evidence="2">TK-2024</strain>
        <tissue evidence="2">Old leaves</tissue>
    </source>
</reference>
<evidence type="ECO:0000313" key="2">
    <source>
        <dbReference type="EMBL" id="KAK8984895.1"/>
    </source>
</evidence>
<accession>A0ABR2P8Y5</accession>
<dbReference type="InterPro" id="IPR023346">
    <property type="entry name" value="Lysozyme-like_dom_sf"/>
</dbReference>
<evidence type="ECO:0000256" key="1">
    <source>
        <dbReference type="SAM" id="SignalP"/>
    </source>
</evidence>
<gene>
    <name evidence="2" type="ORF">V6N11_064441</name>
</gene>
<feature type="chain" id="PRO_5047285975" evidence="1">
    <location>
        <begin position="18"/>
        <end position="228"/>
    </location>
</feature>
<dbReference type="Gene3D" id="1.10.530.10">
    <property type="match status" value="1"/>
</dbReference>
<evidence type="ECO:0000313" key="3">
    <source>
        <dbReference type="Proteomes" id="UP001396334"/>
    </source>
</evidence>
<feature type="signal peptide" evidence="1">
    <location>
        <begin position="1"/>
        <end position="17"/>
    </location>
</feature>
<organism evidence="2 3">
    <name type="scientific">Hibiscus sabdariffa</name>
    <name type="common">roselle</name>
    <dbReference type="NCBI Taxonomy" id="183260"/>
    <lineage>
        <taxon>Eukaryota</taxon>
        <taxon>Viridiplantae</taxon>
        <taxon>Streptophyta</taxon>
        <taxon>Embryophyta</taxon>
        <taxon>Tracheophyta</taxon>
        <taxon>Spermatophyta</taxon>
        <taxon>Magnoliopsida</taxon>
        <taxon>eudicotyledons</taxon>
        <taxon>Gunneridae</taxon>
        <taxon>Pentapetalae</taxon>
        <taxon>rosids</taxon>
        <taxon>malvids</taxon>
        <taxon>Malvales</taxon>
        <taxon>Malvaceae</taxon>
        <taxon>Malvoideae</taxon>
        <taxon>Hibiscus</taxon>
    </lineage>
</organism>
<comment type="caution">
    <text evidence="2">The sequence shown here is derived from an EMBL/GenBank/DDBJ whole genome shotgun (WGS) entry which is preliminary data.</text>
</comment>
<protein>
    <submittedName>
        <fullName evidence="2">Uncharacterized protein</fullName>
    </submittedName>
</protein>
<keyword evidence="1" id="KW-0732">Signal</keyword>
<dbReference type="PANTHER" id="PTHR22595">
    <property type="entry name" value="CHITINASE-RELATED"/>
    <property type="match status" value="1"/>
</dbReference>
<keyword evidence="3" id="KW-1185">Reference proteome</keyword>
<proteinExistence type="predicted"/>
<name>A0ABR2P8Y5_9ROSI</name>
<dbReference type="SUPFAM" id="SSF53955">
    <property type="entry name" value="Lysozyme-like"/>
    <property type="match status" value="1"/>
</dbReference>
<dbReference type="Proteomes" id="UP001396334">
    <property type="component" value="Unassembled WGS sequence"/>
</dbReference>
<dbReference type="PANTHER" id="PTHR22595:SF176">
    <property type="entry name" value="CHITINASE-LIKE PROTEIN 2"/>
    <property type="match status" value="1"/>
</dbReference>
<sequence>MVAAFSTMAMMLALGNCQESVKPLVKVVKGKKLCDKGWSNYCCNQTISDYFQTDQFENLFALEGLMRLGSGITILSLQLLQNFIIISGGYGVATGGPLAWGLCYNKEMSPSKLYCDDYYKYTYPCIPGVSYHGLAYLLVFSPLEVDDTGEETPAFGNWKPTKNDTLGKRVGGFGTTMNVLYGDEVCGKGDSESPLLPRPCGSRPGPHDVLTCEEQQPFTVSPSSATSS</sequence>